<keyword evidence="2" id="KW-1133">Transmembrane helix</keyword>
<feature type="transmembrane region" description="Helical" evidence="2">
    <location>
        <begin position="178"/>
        <end position="197"/>
    </location>
</feature>
<feature type="region of interest" description="Disordered" evidence="1">
    <location>
        <begin position="1"/>
        <end position="98"/>
    </location>
</feature>
<feature type="compositionally biased region" description="Polar residues" evidence="1">
    <location>
        <begin position="19"/>
        <end position="28"/>
    </location>
</feature>
<feature type="transmembrane region" description="Helical" evidence="2">
    <location>
        <begin position="137"/>
        <end position="158"/>
    </location>
</feature>
<sequence length="688" mass="71861">MSNEGQAPSTGGYPPQGGAASQTPTPGSYQPLDGGTPQQAPQPGQYGQPGQYAPQPGQQAPQPGQYGQAGAYAPQPGQYAQQPGQYQQSQPAEPRPNPFKGIPVADFVRDGLAALLLLVSLALPVTVGRGFEGVGDRFHYIVTLVTLLSVVSLALPYLARASLFPQTWTVHTTRLVRLLANAPYVLVLLVYVILDLVTSDDTQGIGTIFALGLAGAVLAAQPRQCELGPEDLDRGVSALWLKITLALGALIALTYLLSLVFFLVDVGDVAEFGAMYVVGHLVGWAIAVGFSLWAVFGTAVQRSPSWRLVLIGLATILVCVFVFGAGEDASLTKVESMRSIFSPFVFPLSLAEGLGAIFLPAVAAAASAPATVRAMAREPREQTWISTAVHSFDYAILVAGASVLGAILWFTLEDGGFFAPEKPTGVLVATIILGLLAAGAAFFARTQLRRDPAGSRTVALGAAGAVFVLGLVILVLVPGDTYGQGLRYVTPGHLVLAVGLPAMIAIALLAPKEVREYFQANRPAPRPVNSAAYQWSAPAAQEQGYQYPGQPQAPAPYQGASPARAPYQAAPQPSPQGGGDPNPQTSVWQAKSLPTESAPQPPAPAPARAPEPPSEPAVEAAPVASHGFTAEQASDPETPMAVLADIVQNAPELRARVAANPTAYPALVEWLSQLGDPQIDAAIRSRTS</sequence>
<feature type="domain" description="Leucine rich repeat variant" evidence="3">
    <location>
        <begin position="628"/>
        <end position="686"/>
    </location>
</feature>
<feature type="transmembrane region" description="Helical" evidence="2">
    <location>
        <begin position="240"/>
        <end position="264"/>
    </location>
</feature>
<keyword evidence="2" id="KW-0812">Transmembrane</keyword>
<evidence type="ECO:0000313" key="6">
    <source>
        <dbReference type="Proteomes" id="UP000225548"/>
    </source>
</evidence>
<feature type="region of interest" description="Disordered" evidence="1">
    <location>
        <begin position="542"/>
        <end position="639"/>
    </location>
</feature>
<reference evidence="5 6" key="1">
    <citation type="submission" date="2017-10" db="EMBL/GenBank/DDBJ databases">
        <title>Sequencing the genomes of 1000 actinobacteria strains.</title>
        <authorList>
            <person name="Klenk H.-P."/>
        </authorList>
    </citation>
    <scope>NUCLEOTIDE SEQUENCE [LARGE SCALE GENOMIC DNA]</scope>
    <source>
        <strain evidence="5 6">DSM 18966</strain>
    </source>
</reference>
<feature type="transmembrane region" description="Helical" evidence="2">
    <location>
        <begin position="489"/>
        <end position="510"/>
    </location>
</feature>
<feature type="transmembrane region" description="Helical" evidence="2">
    <location>
        <begin position="112"/>
        <end position="131"/>
    </location>
</feature>
<feature type="transmembrane region" description="Helical" evidence="2">
    <location>
        <begin position="308"/>
        <end position="326"/>
    </location>
</feature>
<dbReference type="OrthoDB" id="5179995at2"/>
<accession>A0A2A9E177</accession>
<evidence type="ECO:0000256" key="1">
    <source>
        <dbReference type="SAM" id="MobiDB-lite"/>
    </source>
</evidence>
<feature type="transmembrane region" description="Helical" evidence="2">
    <location>
        <begin position="457"/>
        <end position="477"/>
    </location>
</feature>
<dbReference type="InterPro" id="IPR057697">
    <property type="entry name" value="DUF7937"/>
</dbReference>
<dbReference type="Pfam" id="PF25592">
    <property type="entry name" value="DUF7937"/>
    <property type="match status" value="1"/>
</dbReference>
<keyword evidence="6" id="KW-1185">Reference proteome</keyword>
<dbReference type="InterPro" id="IPR057893">
    <property type="entry name" value="LRV_2"/>
</dbReference>
<feature type="transmembrane region" description="Helical" evidence="2">
    <location>
        <begin position="276"/>
        <end position="296"/>
    </location>
</feature>
<dbReference type="Pfam" id="PF25591">
    <property type="entry name" value="LRV_2"/>
    <property type="match status" value="1"/>
</dbReference>
<evidence type="ECO:0000313" key="5">
    <source>
        <dbReference type="EMBL" id="PFG32807.1"/>
    </source>
</evidence>
<feature type="transmembrane region" description="Helical" evidence="2">
    <location>
        <begin position="346"/>
        <end position="372"/>
    </location>
</feature>
<evidence type="ECO:0000256" key="2">
    <source>
        <dbReference type="SAM" id="Phobius"/>
    </source>
</evidence>
<name>A0A2A9E177_9MICO</name>
<feature type="transmembrane region" description="Helical" evidence="2">
    <location>
        <begin position="424"/>
        <end position="445"/>
    </location>
</feature>
<feature type="transmembrane region" description="Helical" evidence="2">
    <location>
        <begin position="392"/>
        <end position="412"/>
    </location>
</feature>
<feature type="compositionally biased region" description="Low complexity" evidence="1">
    <location>
        <begin position="542"/>
        <end position="571"/>
    </location>
</feature>
<dbReference type="EMBL" id="PDJG01000001">
    <property type="protein sequence ID" value="PFG32807.1"/>
    <property type="molecule type" value="Genomic_DNA"/>
</dbReference>
<comment type="caution">
    <text evidence="5">The sequence shown here is derived from an EMBL/GenBank/DDBJ whole genome shotgun (WGS) entry which is preliminary data.</text>
</comment>
<feature type="domain" description="DUF7937" evidence="4">
    <location>
        <begin position="106"/>
        <end position="517"/>
    </location>
</feature>
<proteinExistence type="predicted"/>
<evidence type="ECO:0000259" key="4">
    <source>
        <dbReference type="Pfam" id="PF25592"/>
    </source>
</evidence>
<organism evidence="5 6">
    <name type="scientific">Sanguibacter antarcticus</name>
    <dbReference type="NCBI Taxonomy" id="372484"/>
    <lineage>
        <taxon>Bacteria</taxon>
        <taxon>Bacillati</taxon>
        <taxon>Actinomycetota</taxon>
        <taxon>Actinomycetes</taxon>
        <taxon>Micrococcales</taxon>
        <taxon>Sanguibacteraceae</taxon>
        <taxon>Sanguibacter</taxon>
    </lineage>
</organism>
<feature type="compositionally biased region" description="Low complexity" evidence="1">
    <location>
        <begin position="37"/>
        <end position="92"/>
    </location>
</feature>
<protein>
    <submittedName>
        <fullName evidence="5">Uncharacterized protein</fullName>
    </submittedName>
</protein>
<feature type="transmembrane region" description="Helical" evidence="2">
    <location>
        <begin position="203"/>
        <end position="220"/>
    </location>
</feature>
<gene>
    <name evidence="5" type="ORF">ATL42_0655</name>
</gene>
<dbReference type="RefSeq" id="WP_143556685.1">
    <property type="nucleotide sequence ID" value="NZ_PDJG01000001.1"/>
</dbReference>
<keyword evidence="2" id="KW-0472">Membrane</keyword>
<feature type="compositionally biased region" description="Pro residues" evidence="1">
    <location>
        <begin position="599"/>
        <end position="615"/>
    </location>
</feature>
<dbReference type="Proteomes" id="UP000225548">
    <property type="component" value="Unassembled WGS sequence"/>
</dbReference>
<dbReference type="AlphaFoldDB" id="A0A2A9E177"/>
<evidence type="ECO:0000259" key="3">
    <source>
        <dbReference type="Pfam" id="PF25591"/>
    </source>
</evidence>